<keyword evidence="1" id="KW-0472">Membrane</keyword>
<evidence type="ECO:0000313" key="3">
    <source>
        <dbReference type="Proteomes" id="UP001595997"/>
    </source>
</evidence>
<dbReference type="InterPro" id="IPR038750">
    <property type="entry name" value="YczE/YyaS-like"/>
</dbReference>
<dbReference type="PANTHER" id="PTHR40078">
    <property type="entry name" value="INTEGRAL MEMBRANE PROTEIN-RELATED"/>
    <property type="match status" value="1"/>
</dbReference>
<keyword evidence="3" id="KW-1185">Reference proteome</keyword>
<organism evidence="2 3">
    <name type="scientific">Streptomyces ovatisporus</name>
    <dbReference type="NCBI Taxonomy" id="1128682"/>
    <lineage>
        <taxon>Bacteria</taxon>
        <taxon>Bacillati</taxon>
        <taxon>Actinomycetota</taxon>
        <taxon>Actinomycetes</taxon>
        <taxon>Kitasatosporales</taxon>
        <taxon>Streptomycetaceae</taxon>
        <taxon>Streptomyces</taxon>
    </lineage>
</organism>
<feature type="transmembrane region" description="Helical" evidence="1">
    <location>
        <begin position="106"/>
        <end position="126"/>
    </location>
</feature>
<keyword evidence="1" id="KW-1133">Transmembrane helix</keyword>
<comment type="caution">
    <text evidence="2">The sequence shown here is derived from an EMBL/GenBank/DDBJ whole genome shotgun (WGS) entry which is preliminary data.</text>
</comment>
<feature type="transmembrane region" description="Helical" evidence="1">
    <location>
        <begin position="74"/>
        <end position="94"/>
    </location>
</feature>
<protein>
    <submittedName>
        <fullName evidence="2">YitT family protein</fullName>
    </submittedName>
</protein>
<feature type="transmembrane region" description="Helical" evidence="1">
    <location>
        <begin position="48"/>
        <end position="68"/>
    </location>
</feature>
<accession>A0ABV9A6I7</accession>
<sequence>MTLILRRFSQQFAGCAMYGLGIALQVNSGLGNAPWDVLHHGLARRTSLTIGTCVVVTAALALLLWIPLRQRPGIGTVTNAVALGPFADLFLHLLPDPNGVVFRSGYLVAAIVATGIGTGCCIGSGLGPGPRDGLMTGIAARGHSIRLVRTGIEVTVLTSGWLLGGAVGIGTLLFALTIGPLAQLSLRLLSVRPTHLPEHGTRHSQ</sequence>
<dbReference type="Proteomes" id="UP001595997">
    <property type="component" value="Unassembled WGS sequence"/>
</dbReference>
<evidence type="ECO:0000313" key="2">
    <source>
        <dbReference type="EMBL" id="MFC4494862.1"/>
    </source>
</evidence>
<reference evidence="3" key="1">
    <citation type="journal article" date="2019" name="Int. J. Syst. Evol. Microbiol.">
        <title>The Global Catalogue of Microorganisms (GCM) 10K type strain sequencing project: providing services to taxonomists for standard genome sequencing and annotation.</title>
        <authorList>
            <consortium name="The Broad Institute Genomics Platform"/>
            <consortium name="The Broad Institute Genome Sequencing Center for Infectious Disease"/>
            <person name="Wu L."/>
            <person name="Ma J."/>
        </authorList>
    </citation>
    <scope>NUCLEOTIDE SEQUENCE [LARGE SCALE GENOMIC DNA]</scope>
    <source>
        <strain evidence="3">CGMCC 4.7357</strain>
    </source>
</reference>
<gene>
    <name evidence="2" type="ORF">ACFPA8_12025</name>
</gene>
<dbReference type="PANTHER" id="PTHR40078:SF1">
    <property type="entry name" value="INTEGRAL MEMBRANE PROTEIN"/>
    <property type="match status" value="1"/>
</dbReference>
<evidence type="ECO:0000256" key="1">
    <source>
        <dbReference type="SAM" id="Phobius"/>
    </source>
</evidence>
<name>A0ABV9A6I7_9ACTN</name>
<dbReference type="Pfam" id="PF19700">
    <property type="entry name" value="DUF6198"/>
    <property type="match status" value="1"/>
</dbReference>
<keyword evidence="1" id="KW-0812">Transmembrane</keyword>
<feature type="transmembrane region" description="Helical" evidence="1">
    <location>
        <begin position="161"/>
        <end position="182"/>
    </location>
</feature>
<dbReference type="EMBL" id="JBHSFH010000006">
    <property type="protein sequence ID" value="MFC4494862.1"/>
    <property type="molecule type" value="Genomic_DNA"/>
</dbReference>
<proteinExistence type="predicted"/>
<dbReference type="RefSeq" id="WP_386446680.1">
    <property type="nucleotide sequence ID" value="NZ_JBHSFH010000006.1"/>
</dbReference>